<evidence type="ECO:0000256" key="2">
    <source>
        <dbReference type="ARBA" id="ARBA00023125"/>
    </source>
</evidence>
<dbReference type="SUPFAM" id="SSF46689">
    <property type="entry name" value="Homeodomain-like"/>
    <property type="match status" value="1"/>
</dbReference>
<feature type="transmembrane region" description="Helical" evidence="4">
    <location>
        <begin position="36"/>
        <end position="54"/>
    </location>
</feature>
<dbReference type="GO" id="GO:0043565">
    <property type="term" value="F:sequence-specific DNA binding"/>
    <property type="evidence" value="ECO:0007669"/>
    <property type="project" value="InterPro"/>
</dbReference>
<evidence type="ECO:0000259" key="5">
    <source>
        <dbReference type="PROSITE" id="PS01124"/>
    </source>
</evidence>
<dbReference type="PRINTS" id="PR00032">
    <property type="entry name" value="HTHARAC"/>
</dbReference>
<evidence type="ECO:0000313" key="6">
    <source>
        <dbReference type="EMBL" id="QFU76625.1"/>
    </source>
</evidence>
<dbReference type="PROSITE" id="PS00041">
    <property type="entry name" value="HTH_ARAC_FAMILY_1"/>
    <property type="match status" value="1"/>
</dbReference>
<dbReference type="InterPro" id="IPR020449">
    <property type="entry name" value="Tscrpt_reg_AraC-type_HTH"/>
</dbReference>
<dbReference type="InterPro" id="IPR018062">
    <property type="entry name" value="HTH_AraC-typ_CS"/>
</dbReference>
<feature type="transmembrane region" description="Helical" evidence="4">
    <location>
        <begin position="114"/>
        <end position="135"/>
    </location>
</feature>
<dbReference type="OrthoDB" id="6866685at2"/>
<keyword evidence="2" id="KW-0238">DNA-binding</keyword>
<protein>
    <submittedName>
        <fullName evidence="6">AraC family transcriptional regulator</fullName>
    </submittedName>
</protein>
<keyword evidence="4" id="KW-0812">Transmembrane</keyword>
<dbReference type="EMBL" id="CP036422">
    <property type="protein sequence ID" value="QFU76625.1"/>
    <property type="molecule type" value="Genomic_DNA"/>
</dbReference>
<dbReference type="Pfam" id="PF12833">
    <property type="entry name" value="HTH_18"/>
    <property type="match status" value="1"/>
</dbReference>
<keyword evidence="4" id="KW-0472">Membrane</keyword>
<feature type="domain" description="HTH araC/xylS-type" evidence="5">
    <location>
        <begin position="243"/>
        <end position="347"/>
    </location>
</feature>
<keyword evidence="1" id="KW-0805">Transcription regulation</keyword>
<dbReference type="SMART" id="SM00342">
    <property type="entry name" value="HTH_ARAC"/>
    <property type="match status" value="1"/>
</dbReference>
<keyword evidence="7" id="KW-1185">Reference proteome</keyword>
<reference evidence="6 7" key="1">
    <citation type="submission" date="2019-02" db="EMBL/GenBank/DDBJ databases">
        <authorList>
            <person name="Li S.-H."/>
        </authorList>
    </citation>
    <scope>NUCLEOTIDE SEQUENCE [LARGE SCALE GENOMIC DNA]</scope>
    <source>
        <strain evidence="6 7">IMCC14385</strain>
    </source>
</reference>
<evidence type="ECO:0000256" key="3">
    <source>
        <dbReference type="ARBA" id="ARBA00023163"/>
    </source>
</evidence>
<name>A0A5P9NMA0_9GAMM</name>
<evidence type="ECO:0000256" key="4">
    <source>
        <dbReference type="SAM" id="Phobius"/>
    </source>
</evidence>
<dbReference type="Gene3D" id="1.10.10.60">
    <property type="entry name" value="Homeodomain-like"/>
    <property type="match status" value="1"/>
</dbReference>
<organism evidence="6 7">
    <name type="scientific">Halioglobus maricola</name>
    <dbReference type="NCBI Taxonomy" id="2601894"/>
    <lineage>
        <taxon>Bacteria</taxon>
        <taxon>Pseudomonadati</taxon>
        <taxon>Pseudomonadota</taxon>
        <taxon>Gammaproteobacteria</taxon>
        <taxon>Cellvibrionales</taxon>
        <taxon>Halieaceae</taxon>
        <taxon>Halioglobus</taxon>
    </lineage>
</organism>
<dbReference type="GO" id="GO:0003700">
    <property type="term" value="F:DNA-binding transcription factor activity"/>
    <property type="evidence" value="ECO:0007669"/>
    <property type="project" value="InterPro"/>
</dbReference>
<dbReference type="PANTHER" id="PTHR43280">
    <property type="entry name" value="ARAC-FAMILY TRANSCRIPTIONAL REGULATOR"/>
    <property type="match status" value="1"/>
</dbReference>
<feature type="transmembrane region" description="Helical" evidence="4">
    <location>
        <begin position="6"/>
        <end position="24"/>
    </location>
</feature>
<evidence type="ECO:0000256" key="1">
    <source>
        <dbReference type="ARBA" id="ARBA00023015"/>
    </source>
</evidence>
<feature type="transmembrane region" description="Helical" evidence="4">
    <location>
        <begin position="89"/>
        <end position="108"/>
    </location>
</feature>
<accession>A0A5P9NMA0</accession>
<dbReference type="Proteomes" id="UP000326287">
    <property type="component" value="Chromosome"/>
</dbReference>
<feature type="transmembrane region" description="Helical" evidence="4">
    <location>
        <begin position="159"/>
        <end position="180"/>
    </location>
</feature>
<keyword evidence="3" id="KW-0804">Transcription</keyword>
<gene>
    <name evidence="6" type="ORF">EY643_13705</name>
</gene>
<dbReference type="KEGG" id="halc:EY643_13705"/>
<dbReference type="RefSeq" id="WP_153239767.1">
    <property type="nucleotide sequence ID" value="NZ_CP036422.1"/>
</dbReference>
<dbReference type="InterPro" id="IPR009057">
    <property type="entry name" value="Homeodomain-like_sf"/>
</dbReference>
<feature type="transmembrane region" description="Helical" evidence="4">
    <location>
        <begin position="186"/>
        <end position="205"/>
    </location>
</feature>
<dbReference type="PROSITE" id="PS01124">
    <property type="entry name" value="HTH_ARAC_FAMILY_2"/>
    <property type="match status" value="1"/>
</dbReference>
<proteinExistence type="predicted"/>
<sequence length="351" mass="38939">MLITWTNVLQILLVVLGSLLGYYLHSTRRNRAMTVFLFALVVHNLLRLVADLVASEYVQAVANSLRFFYAPLVYFATCELLYRDFRYRPIQLLHLLPFAGVLVWRLIVPEEGGTLAPLLGLLMIAYIAASFHLVARFKQIIARTRSTGEPEGLRWLERILYAFSALIVLELLRSALGFVLSPQRMALGHALFLVGVCLALAYLVLQGMRRPALLPAVDTGEQALGLDTSVSSEDRPSDPALAERLAEFMAVEKPYLNPQLAVSDLASDLGVPGRALSEVINDVYKCNFSEFINRARVEEARTLIASPGQQGSSLLDVGLGVGFNSKTSFNVMFKRYTGLTPSAYRKQRQSA</sequence>
<keyword evidence="4" id="KW-1133">Transmembrane helix</keyword>
<evidence type="ECO:0000313" key="7">
    <source>
        <dbReference type="Proteomes" id="UP000326287"/>
    </source>
</evidence>
<feature type="transmembrane region" description="Helical" evidence="4">
    <location>
        <begin position="66"/>
        <end position="82"/>
    </location>
</feature>
<dbReference type="AlphaFoldDB" id="A0A5P9NMA0"/>
<dbReference type="InterPro" id="IPR018060">
    <property type="entry name" value="HTH_AraC"/>
</dbReference>
<dbReference type="PANTHER" id="PTHR43280:SF29">
    <property type="entry name" value="ARAC-FAMILY TRANSCRIPTIONAL REGULATOR"/>
    <property type="match status" value="1"/>
</dbReference>